<dbReference type="Gene3D" id="1.10.287.890">
    <property type="entry name" value="Crystal structure of tRNA isopentenylpyrophosphate transferase (bh2366) domain"/>
    <property type="match status" value="1"/>
</dbReference>
<dbReference type="InterPro" id="IPR039657">
    <property type="entry name" value="Dimethylallyltransferase"/>
</dbReference>
<dbReference type="EMBL" id="LGGO01000125">
    <property type="protein sequence ID" value="KUK76616.1"/>
    <property type="molecule type" value="Genomic_DNA"/>
</dbReference>
<dbReference type="HAMAP" id="MF_00185">
    <property type="entry name" value="IPP_trans"/>
    <property type="match status" value="1"/>
</dbReference>
<evidence type="ECO:0000256" key="4">
    <source>
        <dbReference type="ARBA" id="ARBA00022679"/>
    </source>
</evidence>
<dbReference type="Pfam" id="PF01715">
    <property type="entry name" value="IPPT"/>
    <property type="match status" value="1"/>
</dbReference>
<evidence type="ECO:0000256" key="2">
    <source>
        <dbReference type="ARBA" id="ARBA00003213"/>
    </source>
</evidence>
<comment type="function">
    <text evidence="2 10 12">Catalyzes the transfer of a dimethylallyl group onto the adenine at position 37 in tRNAs that read codons beginning with uridine, leading to the formation of N6-(dimethylallyl)adenosine (i(6)A).</text>
</comment>
<dbReference type="NCBIfam" id="TIGR00174">
    <property type="entry name" value="miaA"/>
    <property type="match status" value="1"/>
</dbReference>
<evidence type="ECO:0000256" key="3">
    <source>
        <dbReference type="ARBA" id="ARBA00005842"/>
    </source>
</evidence>
<dbReference type="InterPro" id="IPR027417">
    <property type="entry name" value="P-loop_NTPase"/>
</dbReference>
<evidence type="ECO:0000256" key="12">
    <source>
        <dbReference type="RuleBase" id="RU003784"/>
    </source>
</evidence>
<feature type="binding site" evidence="10">
    <location>
        <begin position="13"/>
        <end position="20"/>
    </location>
    <ligand>
        <name>ATP</name>
        <dbReference type="ChEBI" id="CHEBI:30616"/>
    </ligand>
</feature>
<evidence type="ECO:0000313" key="14">
    <source>
        <dbReference type="EMBL" id="KUK76616.1"/>
    </source>
</evidence>
<comment type="caution">
    <text evidence="10">Lacks conserved residue(s) required for the propagation of feature annotation.</text>
</comment>
<keyword evidence="4 10" id="KW-0808">Transferase</keyword>
<feature type="region of interest" description="Interaction with substrate tRNA" evidence="10">
    <location>
        <begin position="38"/>
        <end position="41"/>
    </location>
</feature>
<dbReference type="SUPFAM" id="SSF52540">
    <property type="entry name" value="P-loop containing nucleoside triphosphate hydrolases"/>
    <property type="match status" value="2"/>
</dbReference>
<comment type="subunit">
    <text evidence="10">Monomer.</text>
</comment>
<dbReference type="PATRIC" id="fig|1641389.3.peg.985"/>
<organism evidence="14 15">
    <name type="scientific">candidate division WS6 bacterium 34_10</name>
    <dbReference type="NCBI Taxonomy" id="1641389"/>
    <lineage>
        <taxon>Bacteria</taxon>
        <taxon>Candidatus Dojkabacteria</taxon>
    </lineage>
</organism>
<feature type="site" description="Interaction with substrate tRNA" evidence="10">
    <location>
        <position position="133"/>
    </location>
</feature>
<sequence>MINYSKPVIVIAGPTVTGKSSLAIKLAKDINGYIINADSRQVYKELRIGTAQPVPDIVKDDVWYINGVKHYLYGHVSAKKRYNLYQYQKDVQRALDKKNGIPVLVGGTGLYIDCIVYNYKLKQNEYFSTEYSREELEKMSVKELQAKLEKETLEKLNSSDRNNPVRLIRAIERGGVNREKGEVLNHLYTVVDIEDNELKERISKRVDLMVEQGLVEEVKDLLDNGFNFEMSAMQSIGYREFDGYFEKNKTLEQVKDEIVLHTIQYSKRQRTWFKRNRNIVKVDGYKNLYEEALKFLSIS</sequence>
<proteinExistence type="inferred from homology"/>
<evidence type="ECO:0000256" key="7">
    <source>
        <dbReference type="ARBA" id="ARBA00022840"/>
    </source>
</evidence>
<evidence type="ECO:0000313" key="15">
    <source>
        <dbReference type="Proteomes" id="UP000053904"/>
    </source>
</evidence>
<evidence type="ECO:0000256" key="10">
    <source>
        <dbReference type="HAMAP-Rule" id="MF_00185"/>
    </source>
</evidence>
<feature type="site" description="Interaction with substrate tRNA" evidence="10">
    <location>
        <position position="108"/>
    </location>
</feature>
<evidence type="ECO:0000256" key="1">
    <source>
        <dbReference type="ARBA" id="ARBA00001946"/>
    </source>
</evidence>
<dbReference type="AlphaFoldDB" id="A0A117LZW3"/>
<comment type="caution">
    <text evidence="14">The sequence shown here is derived from an EMBL/GenBank/DDBJ whole genome shotgun (WGS) entry which is preliminary data.</text>
</comment>
<keyword evidence="8 10" id="KW-0460">Magnesium</keyword>
<dbReference type="Proteomes" id="UP000053904">
    <property type="component" value="Unassembled WGS sequence"/>
</dbReference>
<evidence type="ECO:0000256" key="9">
    <source>
        <dbReference type="ARBA" id="ARBA00049563"/>
    </source>
</evidence>
<evidence type="ECO:0000256" key="6">
    <source>
        <dbReference type="ARBA" id="ARBA00022741"/>
    </source>
</evidence>
<reference evidence="15" key="1">
    <citation type="journal article" date="2015" name="MBio">
        <title>Genome-Resolved Metagenomic Analysis Reveals Roles for Candidate Phyla and Other Microbial Community Members in Biogeochemical Transformations in Oil Reservoirs.</title>
        <authorList>
            <person name="Hu P."/>
            <person name="Tom L."/>
            <person name="Singh A."/>
            <person name="Thomas B.C."/>
            <person name="Baker B.J."/>
            <person name="Piceno Y.M."/>
            <person name="Andersen G.L."/>
            <person name="Banfield J.F."/>
        </authorList>
    </citation>
    <scope>NUCLEOTIDE SEQUENCE [LARGE SCALE GENOMIC DNA]</scope>
</reference>
<evidence type="ECO:0000256" key="11">
    <source>
        <dbReference type="RuleBase" id="RU003783"/>
    </source>
</evidence>
<keyword evidence="7 10" id="KW-0067">ATP-binding</keyword>
<keyword evidence="6 10" id="KW-0547">Nucleotide-binding</keyword>
<dbReference type="GO" id="GO:0052381">
    <property type="term" value="F:tRNA dimethylallyltransferase activity"/>
    <property type="evidence" value="ECO:0007669"/>
    <property type="project" value="UniProtKB-UniRule"/>
</dbReference>
<dbReference type="PANTHER" id="PTHR11088">
    <property type="entry name" value="TRNA DIMETHYLALLYLTRANSFERASE"/>
    <property type="match status" value="1"/>
</dbReference>
<comment type="catalytic activity">
    <reaction evidence="9 10 11">
        <text>adenosine(37) in tRNA + dimethylallyl diphosphate = N(6)-dimethylallyladenosine(37) in tRNA + diphosphate</text>
        <dbReference type="Rhea" id="RHEA:26482"/>
        <dbReference type="Rhea" id="RHEA-COMP:10162"/>
        <dbReference type="Rhea" id="RHEA-COMP:10375"/>
        <dbReference type="ChEBI" id="CHEBI:33019"/>
        <dbReference type="ChEBI" id="CHEBI:57623"/>
        <dbReference type="ChEBI" id="CHEBI:74411"/>
        <dbReference type="ChEBI" id="CHEBI:74415"/>
        <dbReference type="EC" id="2.5.1.75"/>
    </reaction>
</comment>
<name>A0A117LZW3_9BACT</name>
<dbReference type="GO" id="GO:0005524">
    <property type="term" value="F:ATP binding"/>
    <property type="evidence" value="ECO:0007669"/>
    <property type="project" value="UniProtKB-UniRule"/>
</dbReference>
<dbReference type="Gene3D" id="3.40.50.300">
    <property type="entry name" value="P-loop containing nucleotide triphosphate hydrolases"/>
    <property type="match status" value="1"/>
</dbReference>
<evidence type="ECO:0000256" key="5">
    <source>
        <dbReference type="ARBA" id="ARBA00022694"/>
    </source>
</evidence>
<evidence type="ECO:0000256" key="8">
    <source>
        <dbReference type="ARBA" id="ARBA00022842"/>
    </source>
</evidence>
<protein>
    <recommendedName>
        <fullName evidence="10">tRNA dimethylallyltransferase</fullName>
        <ecNumber evidence="10">2.5.1.75</ecNumber>
    </recommendedName>
    <alternativeName>
        <fullName evidence="10">Dimethylallyl diphosphate:tRNA dimethylallyltransferase</fullName>
        <shortName evidence="10">DMAPP:tRNA dimethylallyltransferase</shortName>
        <shortName evidence="10">DMATase</shortName>
    </alternativeName>
    <alternativeName>
        <fullName evidence="10">Isopentenyl-diphosphate:tRNA isopentenyltransferase</fullName>
        <shortName evidence="10">IPP transferase</shortName>
        <shortName evidence="10">IPPT</shortName>
        <shortName evidence="10">IPTase</shortName>
    </alternativeName>
</protein>
<comment type="similarity">
    <text evidence="3 10 13">Belongs to the IPP transferase family.</text>
</comment>
<keyword evidence="5 10" id="KW-0819">tRNA processing</keyword>
<dbReference type="InterPro" id="IPR018022">
    <property type="entry name" value="IPT"/>
</dbReference>
<comment type="cofactor">
    <cofactor evidence="1 10">
        <name>Mg(2+)</name>
        <dbReference type="ChEBI" id="CHEBI:18420"/>
    </cofactor>
</comment>
<feature type="binding site" evidence="10">
    <location>
        <begin position="15"/>
        <end position="20"/>
    </location>
    <ligand>
        <name>substrate</name>
    </ligand>
</feature>
<accession>A0A117LZW3</accession>
<dbReference type="GO" id="GO:0006400">
    <property type="term" value="P:tRNA modification"/>
    <property type="evidence" value="ECO:0007669"/>
    <property type="project" value="TreeGrafter"/>
</dbReference>
<dbReference type="PANTHER" id="PTHR11088:SF60">
    <property type="entry name" value="TRNA DIMETHYLALLYLTRANSFERASE"/>
    <property type="match status" value="1"/>
</dbReference>
<dbReference type="EC" id="2.5.1.75" evidence="10"/>
<evidence type="ECO:0000256" key="13">
    <source>
        <dbReference type="RuleBase" id="RU003785"/>
    </source>
</evidence>
<gene>
    <name evidence="10" type="primary">miaA</name>
    <name evidence="14" type="ORF">XD93_0811</name>
</gene>